<dbReference type="InterPro" id="IPR027434">
    <property type="entry name" value="Homing_endonucl"/>
</dbReference>
<comment type="caution">
    <text evidence="2">The sequence shown here is derived from an EMBL/GenBank/DDBJ whole genome shotgun (WGS) entry which is preliminary data.</text>
</comment>
<dbReference type="Pfam" id="PF10298">
    <property type="entry name" value="WhiA_N"/>
    <property type="match status" value="1"/>
</dbReference>
<gene>
    <name evidence="2" type="primary">whiA</name>
    <name evidence="2" type="ORF">GM540_06600</name>
</gene>
<dbReference type="GO" id="GO:0003677">
    <property type="term" value="F:DNA binding"/>
    <property type="evidence" value="ECO:0007669"/>
    <property type="project" value="UniProtKB-KW"/>
</dbReference>
<evidence type="ECO:0000313" key="2">
    <source>
        <dbReference type="EMBL" id="MTV73657.1"/>
    </source>
</evidence>
<reference evidence="2 3" key="1">
    <citation type="submission" date="2019-11" db="EMBL/GenBank/DDBJ databases">
        <title>Growth characteristics of pneumococcus vary with the chemical composition of the capsule and with environmental conditions.</title>
        <authorList>
            <person name="Tothpal A."/>
            <person name="Desobry K."/>
            <person name="Joshi S."/>
            <person name="Wyllie A.L."/>
            <person name="Weinberger D.M."/>
        </authorList>
    </citation>
    <scope>NUCLEOTIDE SEQUENCE [LARGE SCALE GENOMIC DNA]</scope>
    <source>
        <strain evidence="3">pnumococcus19F</strain>
    </source>
</reference>
<name>A0A6G2DAT5_STREE</name>
<dbReference type="PANTHER" id="PTHR37307:SF1">
    <property type="entry name" value="CELL DIVISION PROTEIN WHIA-RELATED"/>
    <property type="match status" value="1"/>
</dbReference>
<dbReference type="PANTHER" id="PTHR37307">
    <property type="entry name" value="CELL DIVISION PROTEIN WHIA-RELATED"/>
    <property type="match status" value="1"/>
</dbReference>
<protein>
    <submittedName>
        <fullName evidence="2">DNA-binding protein WhiA</fullName>
    </submittedName>
</protein>
<evidence type="ECO:0000313" key="3">
    <source>
        <dbReference type="Proteomes" id="UP000483094"/>
    </source>
</evidence>
<sequence length="73" mass="8302">MSFTVAVKEEILGQHHLSRHELSAIIKMSGSIGLSTSGLTLSVVTENAKLARHLYESFLHFYEIKSEIRHHQR</sequence>
<feature type="domain" description="Sporulation transcription regulator WhiA N-terminal" evidence="1">
    <location>
        <begin position="18"/>
        <end position="73"/>
    </location>
</feature>
<dbReference type="GO" id="GO:0043937">
    <property type="term" value="P:regulation of sporulation"/>
    <property type="evidence" value="ECO:0007669"/>
    <property type="project" value="InterPro"/>
</dbReference>
<evidence type="ECO:0000259" key="1">
    <source>
        <dbReference type="Pfam" id="PF10298"/>
    </source>
</evidence>
<dbReference type="Gene3D" id="3.10.28.10">
    <property type="entry name" value="Homing endonucleases"/>
    <property type="match status" value="1"/>
</dbReference>
<accession>A0A6G2DAT5</accession>
<dbReference type="AlphaFoldDB" id="A0A6G2DAT5"/>
<dbReference type="EMBL" id="WNHQ01000530">
    <property type="protein sequence ID" value="MTV73657.1"/>
    <property type="molecule type" value="Genomic_DNA"/>
</dbReference>
<organism evidence="2 3">
    <name type="scientific">Streptococcus pneumoniae</name>
    <dbReference type="NCBI Taxonomy" id="1313"/>
    <lineage>
        <taxon>Bacteria</taxon>
        <taxon>Bacillati</taxon>
        <taxon>Bacillota</taxon>
        <taxon>Bacilli</taxon>
        <taxon>Lactobacillales</taxon>
        <taxon>Streptococcaceae</taxon>
        <taxon>Streptococcus</taxon>
    </lineage>
</organism>
<keyword evidence="2" id="KW-0238">DNA-binding</keyword>
<dbReference type="InterPro" id="IPR003802">
    <property type="entry name" value="Sporulation_regulator_WhiA"/>
</dbReference>
<feature type="non-terminal residue" evidence="2">
    <location>
        <position position="73"/>
    </location>
</feature>
<dbReference type="NCBIfam" id="TIGR00647">
    <property type="entry name" value="DNA_bind_WhiA"/>
    <property type="match status" value="1"/>
</dbReference>
<proteinExistence type="predicted"/>
<dbReference type="InterPro" id="IPR018478">
    <property type="entry name" value="Sporu_reg_WhiA_N_dom"/>
</dbReference>
<dbReference type="Proteomes" id="UP000483094">
    <property type="component" value="Unassembled WGS sequence"/>
</dbReference>